<dbReference type="GO" id="GO:0030288">
    <property type="term" value="C:outer membrane-bounded periplasmic space"/>
    <property type="evidence" value="ECO:0007669"/>
    <property type="project" value="InterPro"/>
</dbReference>
<accession>A0A7W7XZP4</accession>
<evidence type="ECO:0000256" key="1">
    <source>
        <dbReference type="SAM" id="SignalP"/>
    </source>
</evidence>
<organism evidence="2 3">
    <name type="scientific">Rehaibacterium terrae</name>
    <dbReference type="NCBI Taxonomy" id="1341696"/>
    <lineage>
        <taxon>Bacteria</taxon>
        <taxon>Pseudomonadati</taxon>
        <taxon>Pseudomonadota</taxon>
        <taxon>Gammaproteobacteria</taxon>
        <taxon>Lysobacterales</taxon>
        <taxon>Lysobacteraceae</taxon>
        <taxon>Rehaibacterium</taxon>
    </lineage>
</organism>
<dbReference type="EMBL" id="JACHHX010000007">
    <property type="protein sequence ID" value="MBB5015382.1"/>
    <property type="molecule type" value="Genomic_DNA"/>
</dbReference>
<feature type="signal peptide" evidence="1">
    <location>
        <begin position="1"/>
        <end position="23"/>
    </location>
</feature>
<gene>
    <name evidence="2" type="ORF">HNQ58_001280</name>
</gene>
<reference evidence="2 3" key="1">
    <citation type="submission" date="2020-08" db="EMBL/GenBank/DDBJ databases">
        <title>Genomic Encyclopedia of Type Strains, Phase IV (KMG-IV): sequencing the most valuable type-strain genomes for metagenomic binning, comparative biology and taxonomic classification.</title>
        <authorList>
            <person name="Goeker M."/>
        </authorList>
    </citation>
    <scope>NUCLEOTIDE SEQUENCE [LARGE SCALE GENOMIC DNA]</scope>
    <source>
        <strain evidence="2 3">DSM 25897</strain>
    </source>
</reference>
<dbReference type="Pfam" id="PF03783">
    <property type="entry name" value="CsgG"/>
    <property type="match status" value="1"/>
</dbReference>
<dbReference type="Proteomes" id="UP000519004">
    <property type="component" value="Unassembled WGS sequence"/>
</dbReference>
<keyword evidence="1" id="KW-0732">Signal</keyword>
<dbReference type="AlphaFoldDB" id="A0A7W7XZP4"/>
<comment type="caution">
    <text evidence="2">The sequence shown here is derived from an EMBL/GenBank/DDBJ whole genome shotgun (WGS) entry which is preliminary data.</text>
</comment>
<dbReference type="RefSeq" id="WP_183948075.1">
    <property type="nucleotide sequence ID" value="NZ_JACHHX010000007.1"/>
</dbReference>
<dbReference type="InterPro" id="IPR005534">
    <property type="entry name" value="Curli_assmbl/transp-comp_CsgG"/>
</dbReference>
<protein>
    <submittedName>
        <fullName evidence="2">Curli biogenesis system outer membrane secretion channel CsgG</fullName>
    </submittedName>
</protein>
<name>A0A7W7XZP4_9GAMM</name>
<proteinExistence type="predicted"/>
<feature type="chain" id="PRO_5030543888" evidence="1">
    <location>
        <begin position="24"/>
        <end position="307"/>
    </location>
</feature>
<evidence type="ECO:0000313" key="2">
    <source>
        <dbReference type="EMBL" id="MBB5015382.1"/>
    </source>
</evidence>
<sequence length="307" mass="32078">MRFDVFRWLLLPALGLFAFDAVAQRGSSKNAPPELPRCAAPVGTVAIDEPAHPWWRDYQLGSPEALIKMMAQRSNCLRVVDRGRGMQMRSGERALADSGELQRGANVGRGQVSAADYVIVPDIVGSDANAGGANVGGAIGGIVGGRFGAALGGLRTKKMEAHTLLTLLDLRTTEQLYVAEGMAQKTDISFGGGGYRGGALAVGGGYADTEIGKVITAAYTRAFIDLVGYMQGMSGNAAATAPVQAYVVTAATDLKRTPSDASGSVRGFKPGDLVYPTGGKEGIWWEVEDENGNPGWVSSAAISPRGQ</sequence>
<evidence type="ECO:0000313" key="3">
    <source>
        <dbReference type="Proteomes" id="UP000519004"/>
    </source>
</evidence>
<dbReference type="Gene3D" id="2.30.30.40">
    <property type="entry name" value="SH3 Domains"/>
    <property type="match status" value="1"/>
</dbReference>
<keyword evidence="3" id="KW-1185">Reference proteome</keyword>